<protein>
    <submittedName>
        <fullName evidence="4">Glycerophosphoryl diester phosphodiesterase</fullName>
        <ecNumber evidence="4">3.1.4.46</ecNumber>
    </submittedName>
</protein>
<evidence type="ECO:0000313" key="4">
    <source>
        <dbReference type="EMBL" id="SUJ21071.1"/>
    </source>
</evidence>
<evidence type="ECO:0000313" key="3">
    <source>
        <dbReference type="EMBL" id="GEQ00642.1"/>
    </source>
</evidence>
<keyword evidence="1" id="KW-0472">Membrane</keyword>
<evidence type="ECO:0000313" key="5">
    <source>
        <dbReference type="Proteomes" id="UP000254956"/>
    </source>
</evidence>
<gene>
    <name evidence="4" type="primary">ugpQ_2</name>
    <name evidence="4" type="ORF">NCTC12413_01831</name>
    <name evidence="3" type="ORF">SAR03_16790</name>
</gene>
<dbReference type="SUPFAM" id="SSF51695">
    <property type="entry name" value="PLC-like phosphodiesterases"/>
    <property type="match status" value="1"/>
</dbReference>
<evidence type="ECO:0000256" key="1">
    <source>
        <dbReference type="SAM" id="Phobius"/>
    </source>
</evidence>
<dbReference type="OrthoDB" id="384721at2"/>
<dbReference type="PANTHER" id="PTHR46211:SF1">
    <property type="entry name" value="GLYCEROPHOSPHODIESTER PHOSPHODIESTERASE, CYTOPLASMIC"/>
    <property type="match status" value="1"/>
</dbReference>
<accession>A0A380CID3</accession>
<dbReference type="EC" id="3.1.4.46" evidence="4"/>
<keyword evidence="4" id="KW-0378">Hydrolase</keyword>
<dbReference type="STRING" id="1212545.SARL_10916"/>
<organism evidence="4 5">
    <name type="scientific">Staphylococcus arlettae</name>
    <dbReference type="NCBI Taxonomy" id="29378"/>
    <lineage>
        <taxon>Bacteria</taxon>
        <taxon>Bacillati</taxon>
        <taxon>Bacillota</taxon>
        <taxon>Bacilli</taxon>
        <taxon>Bacillales</taxon>
        <taxon>Staphylococcaceae</taxon>
        <taxon>Staphylococcus</taxon>
    </lineage>
</organism>
<dbReference type="EMBL" id="UGZE01000001">
    <property type="protein sequence ID" value="SUJ21071.1"/>
    <property type="molecule type" value="Genomic_DNA"/>
</dbReference>
<keyword evidence="1" id="KW-0812">Transmembrane</keyword>
<dbReference type="Proteomes" id="UP000321598">
    <property type="component" value="Unassembled WGS sequence"/>
</dbReference>
<dbReference type="EMBL" id="BKAV01000018">
    <property type="protein sequence ID" value="GEQ00642.1"/>
    <property type="molecule type" value="Genomic_DNA"/>
</dbReference>
<feature type="transmembrane region" description="Helical" evidence="1">
    <location>
        <begin position="6"/>
        <end position="25"/>
    </location>
</feature>
<keyword evidence="1" id="KW-1133">Transmembrane helix</keyword>
<dbReference type="PANTHER" id="PTHR46211">
    <property type="entry name" value="GLYCEROPHOSPHORYL DIESTER PHOSPHODIESTERASE"/>
    <property type="match status" value="1"/>
</dbReference>
<evidence type="ECO:0000259" key="2">
    <source>
        <dbReference type="PROSITE" id="PS51704"/>
    </source>
</evidence>
<reference evidence="3 6" key="2">
    <citation type="submission" date="2019-07" db="EMBL/GenBank/DDBJ databases">
        <title>Whole genome shotgun sequence of Staphylococcus arlettae NBRC 109765.</title>
        <authorList>
            <person name="Hosoyama A."/>
            <person name="Uohara A."/>
            <person name="Ohji S."/>
            <person name="Ichikawa N."/>
        </authorList>
    </citation>
    <scope>NUCLEOTIDE SEQUENCE [LARGE SCALE GENOMIC DNA]</scope>
    <source>
        <strain evidence="3 6">NBRC 109765</strain>
    </source>
</reference>
<dbReference type="Pfam" id="PF03009">
    <property type="entry name" value="GDPD"/>
    <property type="match status" value="1"/>
</dbReference>
<dbReference type="PROSITE" id="PS51704">
    <property type="entry name" value="GP_PDE"/>
    <property type="match status" value="1"/>
</dbReference>
<name>A0A380CID3_9STAP</name>
<dbReference type="RefSeq" id="WP_103388159.1">
    <property type="nucleotide sequence ID" value="NZ_BKAV01000018.1"/>
</dbReference>
<dbReference type="InterPro" id="IPR017946">
    <property type="entry name" value="PLC-like_Pdiesterase_TIM-brl"/>
</dbReference>
<evidence type="ECO:0000313" key="6">
    <source>
        <dbReference type="Proteomes" id="UP000321598"/>
    </source>
</evidence>
<dbReference type="GO" id="GO:0006629">
    <property type="term" value="P:lipid metabolic process"/>
    <property type="evidence" value="ECO:0007669"/>
    <property type="project" value="InterPro"/>
</dbReference>
<feature type="domain" description="GP-PDE" evidence="2">
    <location>
        <begin position="46"/>
        <end position="302"/>
    </location>
</feature>
<dbReference type="Gene3D" id="3.20.20.190">
    <property type="entry name" value="Phosphatidylinositol (PI) phosphodiesterase"/>
    <property type="match status" value="1"/>
</dbReference>
<keyword evidence="6" id="KW-1185">Reference proteome</keyword>
<dbReference type="InterPro" id="IPR030395">
    <property type="entry name" value="GP_PDE_dom"/>
</dbReference>
<proteinExistence type="predicted"/>
<dbReference type="GO" id="GO:0008889">
    <property type="term" value="F:glycerophosphodiester phosphodiesterase activity"/>
    <property type="evidence" value="ECO:0007669"/>
    <property type="project" value="UniProtKB-EC"/>
</dbReference>
<dbReference type="AlphaFoldDB" id="A0A380CID3"/>
<sequence>MTKFNVLIKSAFIGTVGVVGSLFFLKKYNYKRTNMAVPTFFTHASPYIFARKGGMAVRPEHTQLAFDYANNHKVTGFDIDIRLTQDYHLVAFHDSELDRTTNGSGAVMTHNLAELQHLDAGYYFTDINKHHPYRDHHLAKILSLSEVLTKYPNQLIIVHILDAPDTTNAHRIPKLLFDIIVQHHAQHRVVVMSPFVEHLTAFADYNEEEIAVGASQKEMTEAFIKYILGIGHTFKPKSHFFQLTPQINHTKRLEYNYIQWLLRLNIVPSYSPVNNLDLMQELTKHGVHSIVTDRPDLAQRFNNIK</sequence>
<dbReference type="Proteomes" id="UP000254956">
    <property type="component" value="Unassembled WGS sequence"/>
</dbReference>
<reference evidence="4 5" key="1">
    <citation type="submission" date="2018-06" db="EMBL/GenBank/DDBJ databases">
        <authorList>
            <consortium name="Pathogen Informatics"/>
            <person name="Doyle S."/>
        </authorList>
    </citation>
    <scope>NUCLEOTIDE SEQUENCE [LARGE SCALE GENOMIC DNA]</scope>
    <source>
        <strain evidence="4 5">NCTC12413</strain>
    </source>
</reference>